<dbReference type="SUPFAM" id="SSF50978">
    <property type="entry name" value="WD40 repeat-like"/>
    <property type="match status" value="1"/>
</dbReference>
<dbReference type="SMART" id="SM00320">
    <property type="entry name" value="WD40"/>
    <property type="match status" value="5"/>
</dbReference>
<dbReference type="OrthoDB" id="7668193at2759"/>
<dbReference type="PANTHER" id="PTHR19854:SF1">
    <property type="entry name" value="GUANINE NUCLEOTIDE-BINDING PROTEIN SUBUNIT BETA-LIKE PROTEIN 1"/>
    <property type="match status" value="1"/>
</dbReference>
<protein>
    <submittedName>
        <fullName evidence="4 5">Uncharacterized protein</fullName>
    </submittedName>
</protein>
<name>E0VHI8_PEDHC</name>
<dbReference type="CTD" id="8237417"/>
<reference evidence="5" key="3">
    <citation type="submission" date="2020-05" db="UniProtKB">
        <authorList>
            <consortium name="EnsemblMetazoa"/>
        </authorList>
    </citation>
    <scope>IDENTIFICATION</scope>
    <source>
        <strain evidence="5">USDA</strain>
    </source>
</reference>
<dbReference type="PANTHER" id="PTHR19854">
    <property type="entry name" value="TRANSDUCIN BETA-LIKE 3"/>
    <property type="match status" value="1"/>
</dbReference>
<dbReference type="Gene3D" id="2.130.10.10">
    <property type="entry name" value="YVTN repeat-like/Quinoprotein amine dehydrogenase"/>
    <property type="match status" value="2"/>
</dbReference>
<feature type="repeat" description="WD" evidence="3">
    <location>
        <begin position="306"/>
        <end position="323"/>
    </location>
</feature>
<proteinExistence type="predicted"/>
<accession>E0VHI8</accession>
<evidence type="ECO:0000313" key="5">
    <source>
        <dbReference type="EnsemblMetazoa" id="PHUM212110-PA"/>
    </source>
</evidence>
<dbReference type="AlphaFoldDB" id="E0VHI8"/>
<keyword evidence="6" id="KW-1185">Reference proteome</keyword>
<evidence type="ECO:0000256" key="3">
    <source>
        <dbReference type="PROSITE-ProRule" id="PRU00221"/>
    </source>
</evidence>
<dbReference type="RefSeq" id="XP_002425612.1">
    <property type="nucleotide sequence ID" value="XM_002425567.1"/>
</dbReference>
<organism>
    <name type="scientific">Pediculus humanus subsp. corporis</name>
    <name type="common">Body louse</name>
    <dbReference type="NCBI Taxonomy" id="121224"/>
    <lineage>
        <taxon>Eukaryota</taxon>
        <taxon>Metazoa</taxon>
        <taxon>Ecdysozoa</taxon>
        <taxon>Arthropoda</taxon>
        <taxon>Hexapoda</taxon>
        <taxon>Insecta</taxon>
        <taxon>Pterygota</taxon>
        <taxon>Neoptera</taxon>
        <taxon>Paraneoptera</taxon>
        <taxon>Psocodea</taxon>
        <taxon>Troctomorpha</taxon>
        <taxon>Phthiraptera</taxon>
        <taxon>Anoplura</taxon>
        <taxon>Pediculidae</taxon>
        <taxon>Pediculus</taxon>
    </lineage>
</organism>
<dbReference type="InParanoid" id="E0VHI8"/>
<reference evidence="4" key="1">
    <citation type="submission" date="2007-04" db="EMBL/GenBank/DDBJ databases">
        <title>Annotation of Pediculus humanus corporis strain USDA.</title>
        <authorList>
            <person name="Kirkness E."/>
            <person name="Hannick L."/>
            <person name="Hass B."/>
            <person name="Bruggner R."/>
            <person name="Lawson D."/>
            <person name="Bidwell S."/>
            <person name="Joardar V."/>
            <person name="Caler E."/>
            <person name="Walenz B."/>
            <person name="Inman J."/>
            <person name="Schobel S."/>
            <person name="Galinsky K."/>
            <person name="Amedeo P."/>
            <person name="Strausberg R."/>
        </authorList>
    </citation>
    <scope>NUCLEOTIDE SEQUENCE</scope>
    <source>
        <strain evidence="4">USDA</strain>
    </source>
</reference>
<dbReference type="eggNOG" id="KOG0322">
    <property type="taxonomic scope" value="Eukaryota"/>
</dbReference>
<dbReference type="InterPro" id="IPR036322">
    <property type="entry name" value="WD40_repeat_dom_sf"/>
</dbReference>
<dbReference type="EMBL" id="AAZO01002445">
    <property type="status" value="NOT_ANNOTATED_CDS"/>
    <property type="molecule type" value="Genomic_DNA"/>
</dbReference>
<dbReference type="HOGENOM" id="CLU_041940_2_1_1"/>
<dbReference type="PROSITE" id="PS50082">
    <property type="entry name" value="WD_REPEATS_2"/>
    <property type="match status" value="1"/>
</dbReference>
<dbReference type="EnsemblMetazoa" id="PHUM212110-RA">
    <property type="protein sequence ID" value="PHUM212110-PA"/>
    <property type="gene ID" value="PHUM212110"/>
</dbReference>
<evidence type="ECO:0000256" key="1">
    <source>
        <dbReference type="ARBA" id="ARBA00022574"/>
    </source>
</evidence>
<dbReference type="OMA" id="PCFNLHT"/>
<dbReference type="STRING" id="121224.E0VHI8"/>
<dbReference type="Pfam" id="PF00400">
    <property type="entry name" value="WD40"/>
    <property type="match status" value="1"/>
</dbReference>
<evidence type="ECO:0000313" key="6">
    <source>
        <dbReference type="Proteomes" id="UP000009046"/>
    </source>
</evidence>
<dbReference type="InterPro" id="IPR019775">
    <property type="entry name" value="WD40_repeat_CS"/>
</dbReference>
<dbReference type="InterPro" id="IPR001680">
    <property type="entry name" value="WD40_rpt"/>
</dbReference>
<sequence>MMLPPDPIYIFKGEMNSLSCVSYKVNQESENIYVGTQTGKVHVWDLESKREIGYFTSGDDVCLSIIIPEKENDCIITQNKSGKICFWKEENNNKWTMTCEISTDFFGFCKCFLHDDVLYTSLKDCSCQEICIKTKETIKKYKLKSDDGKNLGEIMALKVFSNNDNKLFMLVAYEGNQLSLWSLDDLNEMSNLNLSACPMAIDFDVKTNKGICGNPTNEFIIFSIDNNNNDLKLKIVRSVKLVNEGVASVRIRPDSKLVAVGCWDGKLKLYSWKSLVLLAVLDPHVLTLQDICYIRTKTDNEKIKYLMAAASKDSTVSLWDIYN</sequence>
<keyword evidence="2" id="KW-0677">Repeat</keyword>
<dbReference type="PROSITE" id="PS00678">
    <property type="entry name" value="WD_REPEATS_1"/>
    <property type="match status" value="1"/>
</dbReference>
<reference evidence="4" key="2">
    <citation type="submission" date="2007-04" db="EMBL/GenBank/DDBJ databases">
        <title>The genome of the human body louse.</title>
        <authorList>
            <consortium name="The Human Body Louse Genome Consortium"/>
            <person name="Kirkness E."/>
            <person name="Walenz B."/>
            <person name="Hass B."/>
            <person name="Bruggner R."/>
            <person name="Strausberg R."/>
        </authorList>
    </citation>
    <scope>NUCLEOTIDE SEQUENCE</scope>
    <source>
        <strain evidence="4">USDA</strain>
    </source>
</reference>
<dbReference type="InterPro" id="IPR015943">
    <property type="entry name" value="WD40/YVTN_repeat-like_dom_sf"/>
</dbReference>
<dbReference type="Proteomes" id="UP000009046">
    <property type="component" value="Unassembled WGS sequence"/>
</dbReference>
<evidence type="ECO:0000313" key="4">
    <source>
        <dbReference type="EMBL" id="EEB12874.1"/>
    </source>
</evidence>
<keyword evidence="1 3" id="KW-0853">WD repeat</keyword>
<dbReference type="EMBL" id="DS235171">
    <property type="protein sequence ID" value="EEB12874.1"/>
    <property type="molecule type" value="Genomic_DNA"/>
</dbReference>
<dbReference type="VEuPathDB" id="VectorBase:PHUM212110"/>
<gene>
    <name evidence="5" type="primary">8237417</name>
    <name evidence="4" type="ORF">Phum_PHUM212110</name>
</gene>
<dbReference type="GeneID" id="8237417"/>
<dbReference type="KEGG" id="phu:Phum_PHUM212110"/>
<evidence type="ECO:0000256" key="2">
    <source>
        <dbReference type="ARBA" id="ARBA00022737"/>
    </source>
</evidence>
<dbReference type="FunCoup" id="E0VHI8">
    <property type="interactions" value="1064"/>
</dbReference>